<dbReference type="AlphaFoldDB" id="A0A1Z5JN70"/>
<evidence type="ECO:0000256" key="1">
    <source>
        <dbReference type="SAM" id="MobiDB-lite"/>
    </source>
</evidence>
<sequence length="653" mass="71793">MITPHITGSQVILPRDPANTISPLSVVSSESVVSTASNRWKSISRSNFRKLPIAESSTACVNASHFEDSAKTENVTKEQLLRRPLIRRESLSVKDLLAQVVEEPGFTARLSKSMTDLKTSVKSTHESSKENRSVPRRDYMPVEVLALQTMDLEDEERAVLCSRLSRSMTDLQLSPKAKAFDNITMASKVRRKLALTKSDSSQYMMPALPVREDSFNLSDNQNAQFSTPIPANRDAYIDKLIRKSTLSVKSSWYKKQLSQAAQPPEVHASFATSEPPVKQNILINSLDANVRKSDNHHSSTALTSPMAKGLVSSQFSRSMNDLSTSQQSFHVRLSRSHSSERMPVMPLRRGSVGIGSRSNQDLPQGERSRVSAVLVDSPQQSTPTVSSKTHSQLSKPWGWSETSTLKRSSLSSLSTDLSGPPCEHPDLRRPYSSEQMPMKPMRRDSLAAPDNETSLSKPAPAEVHAPYSLSKDIEELILKSASSVKSLWHLKQAVDAQDLFPKETRNVLNDTSPILSNMTRKNSTSEPSVSPGLARVSNSMSELRSVLSSSNNGVVFSELSRCHTSASMPTKPMRRGSINAEIAFAGHGSNLHTRRTLPAMNSQPTQSQHPGVSVDEAEEREPGLAIARPVAKSNIFFDTTRSRKSVLGESPNS</sequence>
<feature type="compositionally biased region" description="Polar residues" evidence="1">
    <location>
        <begin position="377"/>
        <end position="394"/>
    </location>
</feature>
<feature type="region of interest" description="Disordered" evidence="1">
    <location>
        <begin position="600"/>
        <end position="621"/>
    </location>
</feature>
<accession>A0A1Z5JN70</accession>
<feature type="compositionally biased region" description="Polar residues" evidence="1">
    <location>
        <begin position="314"/>
        <end position="329"/>
    </location>
</feature>
<feature type="compositionally biased region" description="Polar residues" evidence="1">
    <location>
        <begin position="513"/>
        <end position="528"/>
    </location>
</feature>
<feature type="compositionally biased region" description="Polar residues" evidence="1">
    <location>
        <begin position="600"/>
        <end position="610"/>
    </location>
</feature>
<evidence type="ECO:0000313" key="3">
    <source>
        <dbReference type="Proteomes" id="UP000198406"/>
    </source>
</evidence>
<evidence type="ECO:0000313" key="2">
    <source>
        <dbReference type="EMBL" id="GAX15302.1"/>
    </source>
</evidence>
<feature type="compositionally biased region" description="Low complexity" evidence="1">
    <location>
        <begin position="400"/>
        <end position="418"/>
    </location>
</feature>
<keyword evidence="3" id="KW-1185">Reference proteome</keyword>
<gene>
    <name evidence="2" type="ORF">FisN_8Hh401</name>
</gene>
<dbReference type="EMBL" id="BDSP01000091">
    <property type="protein sequence ID" value="GAX15302.1"/>
    <property type="molecule type" value="Genomic_DNA"/>
</dbReference>
<dbReference type="Proteomes" id="UP000198406">
    <property type="component" value="Unassembled WGS sequence"/>
</dbReference>
<comment type="caution">
    <text evidence="2">The sequence shown here is derived from an EMBL/GenBank/DDBJ whole genome shotgun (WGS) entry which is preliminary data.</text>
</comment>
<feature type="region of interest" description="Disordered" evidence="1">
    <location>
        <begin position="513"/>
        <end position="534"/>
    </location>
</feature>
<name>A0A1Z5JN70_FISSO</name>
<dbReference type="InParanoid" id="A0A1Z5JN70"/>
<reference evidence="2 3" key="1">
    <citation type="journal article" date="2015" name="Plant Cell">
        <title>Oil accumulation by the oleaginous diatom Fistulifera solaris as revealed by the genome and transcriptome.</title>
        <authorList>
            <person name="Tanaka T."/>
            <person name="Maeda Y."/>
            <person name="Veluchamy A."/>
            <person name="Tanaka M."/>
            <person name="Abida H."/>
            <person name="Marechal E."/>
            <person name="Bowler C."/>
            <person name="Muto M."/>
            <person name="Sunaga Y."/>
            <person name="Tanaka M."/>
            <person name="Yoshino T."/>
            <person name="Taniguchi T."/>
            <person name="Fukuda Y."/>
            <person name="Nemoto M."/>
            <person name="Matsumoto M."/>
            <person name="Wong P.S."/>
            <person name="Aburatani S."/>
            <person name="Fujibuchi W."/>
        </authorList>
    </citation>
    <scope>NUCLEOTIDE SEQUENCE [LARGE SCALE GENOMIC DNA]</scope>
    <source>
        <strain evidence="2 3">JPCC DA0580</strain>
    </source>
</reference>
<proteinExistence type="predicted"/>
<organism evidence="2 3">
    <name type="scientific">Fistulifera solaris</name>
    <name type="common">Oleaginous diatom</name>
    <dbReference type="NCBI Taxonomy" id="1519565"/>
    <lineage>
        <taxon>Eukaryota</taxon>
        <taxon>Sar</taxon>
        <taxon>Stramenopiles</taxon>
        <taxon>Ochrophyta</taxon>
        <taxon>Bacillariophyta</taxon>
        <taxon>Bacillariophyceae</taxon>
        <taxon>Bacillariophycidae</taxon>
        <taxon>Naviculales</taxon>
        <taxon>Naviculaceae</taxon>
        <taxon>Fistulifera</taxon>
    </lineage>
</organism>
<feature type="region of interest" description="Disordered" evidence="1">
    <location>
        <begin position="314"/>
        <end position="459"/>
    </location>
</feature>
<protein>
    <submittedName>
        <fullName evidence="2">Uncharacterized protein</fullName>
    </submittedName>
</protein>